<evidence type="ECO:0000313" key="3">
    <source>
        <dbReference type="EMBL" id="NYD68462.1"/>
    </source>
</evidence>
<accession>A0A4Q2M760</accession>
<dbReference type="EMBL" id="SDPM01000015">
    <property type="protein sequence ID" value="RXZ84990.1"/>
    <property type="molecule type" value="Genomic_DNA"/>
</dbReference>
<feature type="region of interest" description="Disordered" evidence="1">
    <location>
        <begin position="34"/>
        <end position="53"/>
    </location>
</feature>
<dbReference type="Proteomes" id="UP000581087">
    <property type="component" value="Unassembled WGS sequence"/>
</dbReference>
<feature type="signal peptide" evidence="2">
    <location>
        <begin position="1"/>
        <end position="23"/>
    </location>
</feature>
<organism evidence="4 5">
    <name type="scientific">Agromyces atrinae</name>
    <dbReference type="NCBI Taxonomy" id="592376"/>
    <lineage>
        <taxon>Bacteria</taxon>
        <taxon>Bacillati</taxon>
        <taxon>Actinomycetota</taxon>
        <taxon>Actinomycetes</taxon>
        <taxon>Micrococcales</taxon>
        <taxon>Microbacteriaceae</taxon>
        <taxon>Agromyces</taxon>
    </lineage>
</organism>
<evidence type="ECO:0000256" key="2">
    <source>
        <dbReference type="SAM" id="SignalP"/>
    </source>
</evidence>
<dbReference type="AlphaFoldDB" id="A0A4Q2M760"/>
<dbReference type="PROSITE" id="PS51257">
    <property type="entry name" value="PROKAR_LIPOPROTEIN"/>
    <property type="match status" value="1"/>
</dbReference>
<dbReference type="OrthoDB" id="5080305at2"/>
<dbReference type="EMBL" id="JACCBI010000001">
    <property type="protein sequence ID" value="NYD68462.1"/>
    <property type="molecule type" value="Genomic_DNA"/>
</dbReference>
<dbReference type="Proteomes" id="UP000292686">
    <property type="component" value="Unassembled WGS sequence"/>
</dbReference>
<protein>
    <submittedName>
        <fullName evidence="4">Uncharacterized protein</fullName>
    </submittedName>
</protein>
<comment type="caution">
    <text evidence="4">The sequence shown here is derived from an EMBL/GenBank/DDBJ whole genome shotgun (WGS) entry which is preliminary data.</text>
</comment>
<dbReference type="RefSeq" id="WP_129177317.1">
    <property type="nucleotide sequence ID" value="NZ_JACCBI010000001.1"/>
</dbReference>
<keyword evidence="2" id="KW-0732">Signal</keyword>
<reference evidence="4 5" key="1">
    <citation type="submission" date="2019-01" db="EMBL/GenBank/DDBJ databases">
        <title>Agromyces.</title>
        <authorList>
            <person name="Li J."/>
        </authorList>
    </citation>
    <scope>NUCLEOTIDE SEQUENCE [LARGE SCALE GENOMIC DNA]</scope>
    <source>
        <strain evidence="4 5">DSM 23870</strain>
    </source>
</reference>
<keyword evidence="5" id="KW-1185">Reference proteome</keyword>
<evidence type="ECO:0000313" key="6">
    <source>
        <dbReference type="Proteomes" id="UP000581087"/>
    </source>
</evidence>
<sequence length="147" mass="15660">MASALRRSVLVAAAAASVLFLSACNPGGGTVEDYSGLPVSDHEESGDHGDEAEFDGEPVAQWLQQGGQIAVTLWGSSTCPYVGSDIRVLEEAGEGNRVEIVVPPLPDQPCTMDLVPHTTVFWTPVKVTTTEPLTIEVLDREIELDVK</sequence>
<evidence type="ECO:0000313" key="4">
    <source>
        <dbReference type="EMBL" id="RXZ84990.1"/>
    </source>
</evidence>
<evidence type="ECO:0000256" key="1">
    <source>
        <dbReference type="SAM" id="MobiDB-lite"/>
    </source>
</evidence>
<feature type="compositionally biased region" description="Basic and acidic residues" evidence="1">
    <location>
        <begin position="40"/>
        <end position="51"/>
    </location>
</feature>
<feature type="chain" id="PRO_5038239004" evidence="2">
    <location>
        <begin position="24"/>
        <end position="147"/>
    </location>
</feature>
<gene>
    <name evidence="3" type="ORF">BJ972_002981</name>
    <name evidence="4" type="ORF">ESP50_17740</name>
</gene>
<reference evidence="3 6" key="2">
    <citation type="submission" date="2020-07" db="EMBL/GenBank/DDBJ databases">
        <title>Sequencing the genomes of 1000 actinobacteria strains.</title>
        <authorList>
            <person name="Klenk H.-P."/>
        </authorList>
    </citation>
    <scope>NUCLEOTIDE SEQUENCE [LARGE SCALE GENOMIC DNA]</scope>
    <source>
        <strain evidence="3 6">DSM 23870</strain>
    </source>
</reference>
<evidence type="ECO:0000313" key="5">
    <source>
        <dbReference type="Proteomes" id="UP000292686"/>
    </source>
</evidence>
<proteinExistence type="predicted"/>
<name>A0A4Q2M760_9MICO</name>